<feature type="transmembrane region" description="Helical" evidence="1">
    <location>
        <begin position="251"/>
        <end position="274"/>
    </location>
</feature>
<dbReference type="PANTHER" id="PTHR37422:SF13">
    <property type="entry name" value="LIPOPOLYSACCHARIDE BIOSYNTHESIS PROTEIN PA4999-RELATED"/>
    <property type="match status" value="1"/>
</dbReference>
<feature type="transmembrane region" description="Helical" evidence="1">
    <location>
        <begin position="432"/>
        <end position="451"/>
    </location>
</feature>
<keyword evidence="1" id="KW-1133">Transmembrane helix</keyword>
<keyword evidence="3" id="KW-1185">Reference proteome</keyword>
<evidence type="ECO:0000313" key="3">
    <source>
        <dbReference type="Proteomes" id="UP000215002"/>
    </source>
</evidence>
<sequence length="464" mass="52094">MLFIFPLIYLTSFFVALREIIRGNRQGILVFLIFGLSMYTTAMSVAFLLGLKGFIPIFQYFKEVLILTLLTLNIVTLKYLPRLHLIDYAVLGFLLYTLIYAILPIGEQSFFDRLLAFKSTSFFVVVYFTGRLMDIRTIYISKYFNYIVLLTIAAGAVLVVEVIFNQHLQTITGFADYVYYFFNFEPSGNFGLSWTFESEGGYKRFASFFANPLEHASATLLALSVIIALFTRDDNKFKPSGMGMLALAASFLSILFALSRAPFVSYFIIIYVYALITKKKYITHTVHAAFGLAALYLIYLFTRFGDNNNGITAVIMNTIDFSNPSSVGHLLEWAEGILAMIEKPLGLGLGTSGRVAGSLGENVGGENQYIIIGVQAGIIALSLYLSVYIMLIKTSLKWLPKLKGKERQVCMAVLLLKIGFFIPLLTSEVESSSYISYVNWFLSGLLISVIMQPKFNQLQPSHDH</sequence>
<feature type="transmembrane region" description="Helical" evidence="1">
    <location>
        <begin position="28"/>
        <end position="51"/>
    </location>
</feature>
<dbReference type="PANTHER" id="PTHR37422">
    <property type="entry name" value="TEICHURONIC ACID BIOSYNTHESIS PROTEIN TUAE"/>
    <property type="match status" value="1"/>
</dbReference>
<evidence type="ECO:0008006" key="4">
    <source>
        <dbReference type="Google" id="ProtNLM"/>
    </source>
</evidence>
<keyword evidence="1" id="KW-0812">Transmembrane</keyword>
<dbReference type="KEGG" id="muc:MuYL_1773"/>
<dbReference type="AlphaFoldDB" id="A0A223NUU5"/>
<accession>A0A223NUU5</accession>
<evidence type="ECO:0000256" key="1">
    <source>
        <dbReference type="SAM" id="Phobius"/>
    </source>
</evidence>
<evidence type="ECO:0000313" key="2">
    <source>
        <dbReference type="EMBL" id="ASU33669.1"/>
    </source>
</evidence>
<feature type="transmembrane region" description="Helical" evidence="1">
    <location>
        <begin position="281"/>
        <end position="301"/>
    </location>
</feature>
<dbReference type="InterPro" id="IPR051533">
    <property type="entry name" value="WaaL-like"/>
</dbReference>
<gene>
    <name evidence="2" type="ORF">MuYL_1773</name>
</gene>
<feature type="transmembrane region" description="Helical" evidence="1">
    <location>
        <begin position="369"/>
        <end position="389"/>
    </location>
</feature>
<feature type="transmembrane region" description="Helical" evidence="1">
    <location>
        <begin position="213"/>
        <end position="231"/>
    </location>
</feature>
<feature type="transmembrane region" description="Helical" evidence="1">
    <location>
        <begin position="144"/>
        <end position="164"/>
    </location>
</feature>
<name>A0A223NUU5_9SPHI</name>
<proteinExistence type="predicted"/>
<organism evidence="2 3">
    <name type="scientific">Mucilaginibacter xinganensis</name>
    <dbReference type="NCBI Taxonomy" id="1234841"/>
    <lineage>
        <taxon>Bacteria</taxon>
        <taxon>Pseudomonadati</taxon>
        <taxon>Bacteroidota</taxon>
        <taxon>Sphingobacteriia</taxon>
        <taxon>Sphingobacteriales</taxon>
        <taxon>Sphingobacteriaceae</taxon>
        <taxon>Mucilaginibacter</taxon>
    </lineage>
</organism>
<feature type="transmembrane region" description="Helical" evidence="1">
    <location>
        <begin position="409"/>
        <end position="426"/>
    </location>
</feature>
<dbReference type="EMBL" id="CP022743">
    <property type="protein sequence ID" value="ASU33669.1"/>
    <property type="molecule type" value="Genomic_DNA"/>
</dbReference>
<feature type="transmembrane region" description="Helical" evidence="1">
    <location>
        <begin position="115"/>
        <end position="132"/>
    </location>
</feature>
<keyword evidence="1" id="KW-0472">Membrane</keyword>
<feature type="transmembrane region" description="Helical" evidence="1">
    <location>
        <begin position="63"/>
        <end position="80"/>
    </location>
</feature>
<dbReference type="Proteomes" id="UP000215002">
    <property type="component" value="Chromosome"/>
</dbReference>
<reference evidence="2 3" key="1">
    <citation type="submission" date="2017-08" db="EMBL/GenBank/DDBJ databases">
        <title>Complete genome sequence of Mucilaginibacter sp. strain BJC16-A31.</title>
        <authorList>
            <consortium name="Henan University of Science and Technology"/>
            <person name="You X."/>
        </authorList>
    </citation>
    <scope>NUCLEOTIDE SEQUENCE [LARGE SCALE GENOMIC DNA]</scope>
    <source>
        <strain evidence="2 3">BJC16-A31</strain>
    </source>
</reference>
<feature type="transmembrane region" description="Helical" evidence="1">
    <location>
        <begin position="86"/>
        <end position="103"/>
    </location>
</feature>
<protein>
    <recommendedName>
        <fullName evidence="4">O-Antigen ligase</fullName>
    </recommendedName>
</protein>